<dbReference type="InterPro" id="IPR000680">
    <property type="entry name" value="Borrelia_lipo"/>
</dbReference>
<accession>A0ABF7R094</accession>
<evidence type="ECO:0000256" key="5">
    <source>
        <dbReference type="ARBA" id="ARBA00023139"/>
    </source>
</evidence>
<protein>
    <recommendedName>
        <fullName evidence="8">Variable large protein</fullName>
    </recommendedName>
</protein>
<evidence type="ECO:0000256" key="4">
    <source>
        <dbReference type="ARBA" id="ARBA00023136"/>
    </source>
</evidence>
<evidence type="ECO:0000256" key="7">
    <source>
        <dbReference type="ARBA" id="ARBA00023288"/>
    </source>
</evidence>
<keyword evidence="7 8" id="KW-0449">Lipoprotein</keyword>
<dbReference type="Pfam" id="PF00921">
    <property type="entry name" value="Lipoprotein_2"/>
    <property type="match status" value="1"/>
</dbReference>
<keyword evidence="4 8" id="KW-0472">Membrane</keyword>
<dbReference type="KEGG" id="btu:BT0_F25"/>
<gene>
    <name evidence="9" type="primary">vlpB12</name>
    <name evidence="9" type="ORF">BT0_F25</name>
</gene>
<keyword evidence="9" id="KW-0614">Plasmid</keyword>
<proteinExistence type="predicted"/>
<evidence type="ECO:0000313" key="10">
    <source>
        <dbReference type="Proteomes" id="UP000001205"/>
    </source>
</evidence>
<comment type="function">
    <text evidence="1 8">The Vlp and Vsp proteins are antigenically distinct proteins, only one vlp or vsp gene is transcriptionally active at any one time. Switching between these genes is a mechanism of host immune response evasion.</text>
</comment>
<dbReference type="SUPFAM" id="SSF74748">
    <property type="entry name" value="Variable surface antigen VlsE"/>
    <property type="match status" value="1"/>
</dbReference>
<dbReference type="EMBL" id="CP019366">
    <property type="protein sequence ID" value="ASJ27710.1"/>
    <property type="molecule type" value="Genomic_DNA"/>
</dbReference>
<name>A0ABF7R094_BORT9</name>
<geneLocation type="plasmid" evidence="9 10">
    <name>lpF33.5</name>
</geneLocation>
<keyword evidence="3" id="KW-0732">Signal</keyword>
<keyword evidence="5 8" id="KW-0564">Palmitate</keyword>
<comment type="subcellular location">
    <subcellularLocation>
        <location evidence="2 8">Cell outer membrane</location>
        <topology evidence="2 8">Lipid-anchor</topology>
    </subcellularLocation>
</comment>
<evidence type="ECO:0000313" key="9">
    <source>
        <dbReference type="EMBL" id="ASJ27710.1"/>
    </source>
</evidence>
<evidence type="ECO:0000256" key="8">
    <source>
        <dbReference type="RuleBase" id="RU363105"/>
    </source>
</evidence>
<sequence length="327" mass="33392">SKISFFDSLVKIGHGFQEIFGVFGNVIENAFGFNAVKLEDNRSKVGEHFDKIKKGLGDTKDKLDGLAKDITSTPHADTTGVESTIKGASEVFERLIAALTTLADTAKAAGDTNIGDAATDNNAVGADENSVKAIIDSVKEIIKAAEESGVKINVGDAGNQIAAGAANAVESLARTGAAAAANSGPKLAAEVSKADPWAMIDKIKDAKTSTAALVQNNNNHEAGLLAGGTIANGNNAGAKTNADLAAAVALKAMTKGGKFAQPNGDEAVVVKAAAISAVNKVLGVLDFIIRKTVESNLEKIGEAVKGIQYLETTTESTEASTTQPATA</sequence>
<evidence type="ECO:0000256" key="2">
    <source>
        <dbReference type="ARBA" id="ARBA00004459"/>
    </source>
</evidence>
<evidence type="ECO:0000256" key="1">
    <source>
        <dbReference type="ARBA" id="ARBA00003932"/>
    </source>
</evidence>
<reference evidence="9 10" key="1">
    <citation type="submission" date="2017-01" db="EMBL/GenBank/DDBJ databases">
        <title>Reassembled and rearranged: the organization and evolution of antigen-encoding plasmids in two relapsing fever Borrelia species.</title>
        <authorList>
            <person name="Barbour A.G."/>
            <person name="Dai Q."/>
            <person name="Miller S.C."/>
            <person name="Porcella S.F."/>
            <person name="Schwan T.G."/>
            <person name="Lopez J.E."/>
        </authorList>
    </citation>
    <scope>NUCLEOTIDE SEQUENCE [LARGE SCALE GENOMIC DNA]</scope>
    <source>
        <strain evidence="9 10">91E135</strain>
        <plasmid evidence="9 10">lpF33.5</plasmid>
    </source>
</reference>
<dbReference type="Proteomes" id="UP000001205">
    <property type="component" value="Plasmid lpF33.5"/>
</dbReference>
<organism evidence="9 10">
    <name type="scientific">Borrelia turicatae (strain 91E135)</name>
    <dbReference type="NCBI Taxonomy" id="314724"/>
    <lineage>
        <taxon>Bacteria</taxon>
        <taxon>Pseudomonadati</taxon>
        <taxon>Spirochaetota</taxon>
        <taxon>Spirochaetia</taxon>
        <taxon>Spirochaetales</taxon>
        <taxon>Borreliaceae</taxon>
        <taxon>Borrelia</taxon>
    </lineage>
</organism>
<dbReference type="GO" id="GO:0009279">
    <property type="term" value="C:cell outer membrane"/>
    <property type="evidence" value="ECO:0007669"/>
    <property type="project" value="UniProtKB-SubCell"/>
</dbReference>
<evidence type="ECO:0000256" key="6">
    <source>
        <dbReference type="ARBA" id="ARBA00023237"/>
    </source>
</evidence>
<evidence type="ECO:0000256" key="3">
    <source>
        <dbReference type="ARBA" id="ARBA00022729"/>
    </source>
</evidence>
<dbReference type="AlphaFoldDB" id="A0ABF7R094"/>
<keyword evidence="10" id="KW-1185">Reference proteome</keyword>
<keyword evidence="6 8" id="KW-0998">Cell outer membrane</keyword>